<reference evidence="3" key="1">
    <citation type="journal article" date="2019" name="Int. J. Syst. Evol. Microbiol.">
        <title>The Global Catalogue of Microorganisms (GCM) 10K type strain sequencing project: providing services to taxonomists for standard genome sequencing and annotation.</title>
        <authorList>
            <consortium name="The Broad Institute Genomics Platform"/>
            <consortium name="The Broad Institute Genome Sequencing Center for Infectious Disease"/>
            <person name="Wu L."/>
            <person name="Ma J."/>
        </authorList>
    </citation>
    <scope>NUCLEOTIDE SEQUENCE [LARGE SCALE GENOMIC DNA]</scope>
    <source>
        <strain evidence="3">JCM 12165</strain>
    </source>
</reference>
<accession>A0ABV9P1A3</accession>
<keyword evidence="3" id="KW-1185">Reference proteome</keyword>
<dbReference type="RefSeq" id="WP_377910928.1">
    <property type="nucleotide sequence ID" value="NZ_JBHSGK010000021.1"/>
</dbReference>
<dbReference type="PANTHER" id="PTHR15020">
    <property type="entry name" value="FLAVIN REDUCTASE-RELATED"/>
    <property type="match status" value="1"/>
</dbReference>
<dbReference type="Gene3D" id="3.40.50.720">
    <property type="entry name" value="NAD(P)-binding Rossmann-like Domain"/>
    <property type="match status" value="1"/>
</dbReference>
<dbReference type="EMBL" id="JBHSGK010000021">
    <property type="protein sequence ID" value="MFC4738346.1"/>
    <property type="molecule type" value="Genomic_DNA"/>
</dbReference>
<protein>
    <submittedName>
        <fullName evidence="2">SDR family oxidoreductase</fullName>
    </submittedName>
</protein>
<gene>
    <name evidence="2" type="ORF">ACFO4L_17370</name>
</gene>
<sequence>MRVLVIGANGQIGRHVVRMLGLSPEHEVNAMIRKEEQRKDMEELGADHVTIGDLEQDFSHAYNGMDAVIFTAGSGGHTSKEQTDVIDRKAAQQAVDEAKKSDVTRFVMISSIMADEAENAPDNIKHYMKAKLAADEHLIESGLVYTIIRPGPLTNDAARGTIHAVSKLDNYDGSIPREDVAATAVNSLTLKETENVIFEMMTGDVPVGEALKNLK</sequence>
<dbReference type="InterPro" id="IPR016040">
    <property type="entry name" value="NAD(P)-bd_dom"/>
</dbReference>
<dbReference type="Pfam" id="PF13460">
    <property type="entry name" value="NAD_binding_10"/>
    <property type="match status" value="1"/>
</dbReference>
<evidence type="ECO:0000313" key="3">
    <source>
        <dbReference type="Proteomes" id="UP001595896"/>
    </source>
</evidence>
<dbReference type="SUPFAM" id="SSF51735">
    <property type="entry name" value="NAD(P)-binding Rossmann-fold domains"/>
    <property type="match status" value="1"/>
</dbReference>
<dbReference type="PANTHER" id="PTHR15020:SF50">
    <property type="entry name" value="UPF0659 PROTEIN YMR090W"/>
    <property type="match status" value="1"/>
</dbReference>
<dbReference type="CDD" id="cd05243">
    <property type="entry name" value="SDR_a5"/>
    <property type="match status" value="1"/>
</dbReference>
<dbReference type="InterPro" id="IPR036291">
    <property type="entry name" value="NAD(P)-bd_dom_sf"/>
</dbReference>
<feature type="domain" description="NAD(P)-binding" evidence="1">
    <location>
        <begin position="7"/>
        <end position="189"/>
    </location>
</feature>
<evidence type="ECO:0000313" key="2">
    <source>
        <dbReference type="EMBL" id="MFC4738346.1"/>
    </source>
</evidence>
<comment type="caution">
    <text evidence="2">The sequence shown here is derived from an EMBL/GenBank/DDBJ whole genome shotgun (WGS) entry which is preliminary data.</text>
</comment>
<evidence type="ECO:0000259" key="1">
    <source>
        <dbReference type="Pfam" id="PF13460"/>
    </source>
</evidence>
<organism evidence="2 3">
    <name type="scientific">Bacillus daqingensis</name>
    <dbReference type="NCBI Taxonomy" id="872396"/>
    <lineage>
        <taxon>Bacteria</taxon>
        <taxon>Bacillati</taxon>
        <taxon>Bacillota</taxon>
        <taxon>Bacilli</taxon>
        <taxon>Bacillales</taxon>
        <taxon>Bacillaceae</taxon>
        <taxon>Bacillus</taxon>
    </lineage>
</organism>
<name>A0ABV9P1A3_9BACI</name>
<dbReference type="Proteomes" id="UP001595896">
    <property type="component" value="Unassembled WGS sequence"/>
</dbReference>
<proteinExistence type="predicted"/>